<feature type="region of interest" description="Disordered" evidence="7">
    <location>
        <begin position="1334"/>
        <end position="1406"/>
    </location>
</feature>
<evidence type="ECO:0000256" key="2">
    <source>
        <dbReference type="ARBA" id="ARBA00022553"/>
    </source>
</evidence>
<dbReference type="PANTHER" id="PTHR21344:SF1">
    <property type="entry name" value="RAL GTPASE-ACTIVATING PROTEIN SUBUNIT BETA"/>
    <property type="match status" value="1"/>
</dbReference>
<dbReference type="RefSeq" id="XP_030854722.1">
    <property type="nucleotide sequence ID" value="XM_030998862.1"/>
</dbReference>
<evidence type="ECO:0000259" key="8">
    <source>
        <dbReference type="PROSITE" id="PS50085"/>
    </source>
</evidence>
<evidence type="ECO:0000256" key="7">
    <source>
        <dbReference type="SAM" id="MobiDB-lite"/>
    </source>
</evidence>
<feature type="compositionally biased region" description="Low complexity" evidence="7">
    <location>
        <begin position="1378"/>
        <end position="1395"/>
    </location>
</feature>
<feature type="compositionally biased region" description="Low complexity" evidence="7">
    <location>
        <begin position="499"/>
        <end position="520"/>
    </location>
</feature>
<dbReference type="FunFam" id="3.40.50.11210:FF:000005">
    <property type="entry name" value="Ral GTPase-activating protein, beta subunit (non-catalytic)"/>
    <property type="match status" value="1"/>
</dbReference>
<keyword evidence="1" id="KW-0343">GTPase activation</keyword>
<dbReference type="InterPro" id="IPR000331">
    <property type="entry name" value="Rap/Ran_GAP_dom"/>
</dbReference>
<feature type="region of interest" description="Disordered" evidence="7">
    <location>
        <begin position="499"/>
        <end position="563"/>
    </location>
</feature>
<evidence type="ECO:0000256" key="4">
    <source>
        <dbReference type="ARBA" id="ARBA00063020"/>
    </source>
</evidence>
<dbReference type="GO" id="GO:0051056">
    <property type="term" value="P:regulation of small GTPase mediated signal transduction"/>
    <property type="evidence" value="ECO:0007669"/>
    <property type="project" value="InterPro"/>
</dbReference>
<dbReference type="CTD" id="57148"/>
<evidence type="ECO:0000256" key="5">
    <source>
        <dbReference type="ARBA" id="ARBA00072207"/>
    </source>
</evidence>
<dbReference type="InterPro" id="IPR046859">
    <property type="entry name" value="RGPA/RALGAPB_N"/>
</dbReference>
<dbReference type="PROSITE" id="PS50085">
    <property type="entry name" value="RAPGAP"/>
    <property type="match status" value="1"/>
</dbReference>
<organism evidence="9 10">
    <name type="scientific">Strongylocentrotus purpuratus</name>
    <name type="common">Purple sea urchin</name>
    <dbReference type="NCBI Taxonomy" id="7668"/>
    <lineage>
        <taxon>Eukaryota</taxon>
        <taxon>Metazoa</taxon>
        <taxon>Echinodermata</taxon>
        <taxon>Eleutherozoa</taxon>
        <taxon>Echinozoa</taxon>
        <taxon>Echinoidea</taxon>
        <taxon>Euechinoidea</taxon>
        <taxon>Echinacea</taxon>
        <taxon>Camarodonta</taxon>
        <taxon>Echinidea</taxon>
        <taxon>Strongylocentrotidae</taxon>
        <taxon>Strongylocentrotus</taxon>
    </lineage>
</organism>
<feature type="region of interest" description="Disordered" evidence="7">
    <location>
        <begin position="1143"/>
        <end position="1166"/>
    </location>
</feature>
<name>A0A7M7PRN0_STRPU</name>
<accession>A0A7M7PRN0</accession>
<comment type="function">
    <text evidence="3">Non-catalytic subunit of the heterodimeric RalGAP1 and RalGAP2 complexes which act as GTPase activators for the Ras-like small GTPases RALA and RALB.</text>
</comment>
<sequence length="1555" mass="171279">MYSGWASLQEAIESDQSNHSVLHTFPETVGRDVAVSVVKQLAASTASLAALQQRGDGSSACNPLESEKQVEWTMEVICYGLSLPLNEHEAIRDCVSVYCEWLKALTIPQPTLPTPLSKDPNPYIQKIFQHLVNLFKPRQQGMSDTNKQAVLCHRVLRSIQSVATESIVMTKHTWEVLLRFLLSINHTLLSPPLESGSLAEQLCERLLSVLFEVWLLACARCFPSPTLWRTFREMCCTWRHHPATVAQWNRINKVLTAQLIQVLYGPIFPPLKLGDDEGRIIPPELDNDGLAQAWFRFLHILGNPVDLCHPEIIGRTPKFVASINQGKKFPDQHSCLQALPDIFLKAMKGLSVLVDAYLGYPPDRLGHITDPSQGIPSRSPTIPSAAPFNAASKAKGVPSAGGRGTSSTNSGIRGGVKSNILHTGMLPGPSHSECNSILHLFGAWLFEAALMGCKFHGAATPAPFLPRRSGSLFVTPSSSSSAAAASALSNTGSFSNTSTINFTSSSTTTATTSTNASTNSRMMRRAQSIPSSSDAPHVREGHEREAISSPGAPSALLVPDRLSSPESYEEGRAEACGTLCRIFTSRKAAESILPMYLSRFYLTLTQGLSTNARQPVSGLVLSNILYNSHNLLRVDLTGVKVLIPYLLSAMDLVIPETDLRFKSLVPKNELRRASIHLLLSMLCLPHHFKDLTIQSIIQNDADDCKPEMTFMSLKPQLVDLMISGFRCESNPQNAQMLLGAMYMCILDSAMSESVEAKTSNSETPSRKESTSSVNDSEETAENAPPGSSLSGSLFALIDAAFQETSNTPITTVTDTAWAIFVRCCHLVFQQLMSTWSKDCGVAMAALELLSGVARIPMKVQDPLECKRNVKWICDHIAKQCNQPSVYHSRDLHSIIVAAFNCLTVWVVEHSYLLKDRETLQIVLEVVELGISGTKSQPKASIPAVLKQAKELKPTSTRVKNAAQGVLSCILNQLGSFPAPCGPSTVVSLLDETSLLKYVDLPNPEVKPTFKYFVMDNSILLAMLEEPLKFTKELLPTVTVIIRGPTGRHVWTFQLRHSSRKDKETAEARLIYPERPQPNDSMGTHHEITSKYFPDSINKIPITKADQSIPSLDEIETEESHEDHVTLGKLLQDQMEYEKLVSDTAHEETERVSYPNPQTESRPPKPCTEFSPARLLLSHLGYLNIESLQGPENSSLPPALVAIDDTQAGFTPDLLHLDEIPSRTFDTAFIFYVKTGQKKAEDILFNVKSKDNVQYQFLEFLQALGWPVVIGQHAGWTGHMTTSWKIPDFDANTKTQSNGNVKEELSHGGSLYSGKKQVLYFADFSSEIAFVVPTDDEPKVASNDDATQLSPVPEEPNPAQPPSSSTQQGVQPRPADLEASGSSSNSSLAGSLAGSLERPSRKFSTKGVNATPPELKVLVVWLENFEDHQTFPLADLLHKTSTGSENLTTSNNSLSKTPEPSIMIIYIHLLKSGLFRIHIQSSCTLAIPLVDGMVVSRRTLGTLVRQTVVNTCNRKRLESEKYSPPHVRRRQRIQEMVQKYQRKQSVSEFYTSLFTS</sequence>
<dbReference type="OrthoDB" id="10009983at2759"/>
<dbReference type="EnsemblMetazoa" id="XM_030998862">
    <property type="protein sequence ID" value="XP_030854722"/>
    <property type="gene ID" value="LOC579790"/>
</dbReference>
<keyword evidence="10" id="KW-1185">Reference proteome</keyword>
<dbReference type="InterPro" id="IPR035974">
    <property type="entry name" value="Rap/Ran-GAP_sf"/>
</dbReference>
<evidence type="ECO:0000313" key="9">
    <source>
        <dbReference type="EnsemblMetazoa" id="XP_030854722"/>
    </source>
</evidence>
<comment type="subunit">
    <text evidence="4">Component of the heterodimeric RalGAP1 complex with RALGAPA1 and of the heterodimeric RalGAP2 complex with RALGAPA2. Heterodimerization is required for activity.</text>
</comment>
<dbReference type="SUPFAM" id="SSF111347">
    <property type="entry name" value="Rap/Ran-GAP"/>
    <property type="match status" value="2"/>
</dbReference>
<dbReference type="Proteomes" id="UP000007110">
    <property type="component" value="Unassembled WGS sequence"/>
</dbReference>
<dbReference type="InParanoid" id="A0A7M7PRN0"/>
<feature type="region of interest" description="Disordered" evidence="7">
    <location>
        <begin position="393"/>
        <end position="414"/>
    </location>
</feature>
<dbReference type="PANTHER" id="PTHR21344">
    <property type="entry name" value="RAL GTPASE-ACTIVATING PROTEIN SUBUNIT BETA"/>
    <property type="match status" value="1"/>
</dbReference>
<keyword evidence="2" id="KW-0597">Phosphoprotein</keyword>
<dbReference type="KEGG" id="spu:579790"/>
<dbReference type="Gene3D" id="3.40.50.11210">
    <property type="entry name" value="Rap/Ran-GAP"/>
    <property type="match status" value="1"/>
</dbReference>
<dbReference type="Pfam" id="PF20412">
    <property type="entry name" value="RALGAPB_N"/>
    <property type="match status" value="1"/>
</dbReference>
<dbReference type="GO" id="GO:0032484">
    <property type="term" value="P:Ral protein signal transduction"/>
    <property type="evidence" value="ECO:0000318"/>
    <property type="project" value="GO_Central"/>
</dbReference>
<evidence type="ECO:0000256" key="6">
    <source>
        <dbReference type="ARBA" id="ARBA00081608"/>
    </source>
</evidence>
<reference evidence="9" key="2">
    <citation type="submission" date="2021-01" db="UniProtKB">
        <authorList>
            <consortium name="EnsemblMetazoa"/>
        </authorList>
    </citation>
    <scope>IDENTIFICATION</scope>
</reference>
<feature type="compositionally biased region" description="Basic and acidic residues" evidence="7">
    <location>
        <begin position="536"/>
        <end position="546"/>
    </location>
</feature>
<feature type="region of interest" description="Disordered" evidence="7">
    <location>
        <begin position="755"/>
        <end position="787"/>
    </location>
</feature>
<dbReference type="OMA" id="CWEECCV"/>
<evidence type="ECO:0000256" key="1">
    <source>
        <dbReference type="ARBA" id="ARBA00022468"/>
    </source>
</evidence>
<protein>
    <recommendedName>
        <fullName evidence="5">Ral GTPase-activating protein subunit beta</fullName>
    </recommendedName>
    <alternativeName>
        <fullName evidence="6">p170</fullName>
    </alternativeName>
</protein>
<dbReference type="GO" id="GO:0005096">
    <property type="term" value="F:GTPase activator activity"/>
    <property type="evidence" value="ECO:0000318"/>
    <property type="project" value="GO_Central"/>
</dbReference>
<proteinExistence type="predicted"/>
<reference evidence="10" key="1">
    <citation type="submission" date="2015-02" db="EMBL/GenBank/DDBJ databases">
        <title>Genome sequencing for Strongylocentrotus purpuratus.</title>
        <authorList>
            <person name="Murali S."/>
            <person name="Liu Y."/>
            <person name="Vee V."/>
            <person name="English A."/>
            <person name="Wang M."/>
            <person name="Skinner E."/>
            <person name="Han Y."/>
            <person name="Muzny D.M."/>
            <person name="Worley K.C."/>
            <person name="Gibbs R.A."/>
        </authorList>
    </citation>
    <scope>NUCLEOTIDE SEQUENCE</scope>
</reference>
<feature type="domain" description="Rap-GAP" evidence="8">
    <location>
        <begin position="1213"/>
        <end position="1468"/>
    </location>
</feature>
<dbReference type="InterPro" id="IPR039930">
    <property type="entry name" value="RALGAPB"/>
</dbReference>
<dbReference type="GeneID" id="579790"/>
<evidence type="ECO:0000256" key="3">
    <source>
        <dbReference type="ARBA" id="ARBA00053327"/>
    </source>
</evidence>
<evidence type="ECO:0000313" key="10">
    <source>
        <dbReference type="Proteomes" id="UP000007110"/>
    </source>
</evidence>